<dbReference type="PANTHER" id="PTHR48041:SF139">
    <property type="entry name" value="PROTEIN SCARLET"/>
    <property type="match status" value="1"/>
</dbReference>
<dbReference type="Gene3D" id="3.40.50.300">
    <property type="entry name" value="P-loop containing nucleotide triphosphate hydrolases"/>
    <property type="match status" value="1"/>
</dbReference>
<comment type="subcellular location">
    <subcellularLocation>
        <location evidence="1">Membrane</location>
        <topology evidence="1">Multi-pass membrane protein</topology>
    </subcellularLocation>
</comment>
<dbReference type="GeneID" id="94434760"/>
<evidence type="ECO:0000313" key="10">
    <source>
        <dbReference type="Proteomes" id="UP000221165"/>
    </source>
</evidence>
<dbReference type="Pfam" id="PF19055">
    <property type="entry name" value="ABC2_membrane_7"/>
    <property type="match status" value="1"/>
</dbReference>
<name>A0A2C6KB70_9APIC</name>
<dbReference type="Proteomes" id="UP000221165">
    <property type="component" value="Unassembled WGS sequence"/>
</dbReference>
<sequence>MDFSFIKDRSERKKVKKEYTDTALEVLGLKQLADNRVGNESIRGISGGEKRRLTLGLGLMSDAQVLLCDEPTTGLSASDACGVIRTLRRMCLQHSLTVIAVIHQPSIEVLEMFDSLVLLSCQGECAYNGRVKDCRAYFERMGYVFPLHRNPADFLSDLLSPEKGDPHRLVALYKENVRPLVEERAAVSLRKTKREEENDLRRKKKEEEIDEREGETGVCDNFNKTTA</sequence>
<dbReference type="GO" id="GO:0016020">
    <property type="term" value="C:membrane"/>
    <property type="evidence" value="ECO:0007669"/>
    <property type="project" value="UniProtKB-SubCell"/>
</dbReference>
<dbReference type="GO" id="GO:0005524">
    <property type="term" value="F:ATP binding"/>
    <property type="evidence" value="ECO:0007669"/>
    <property type="project" value="UniProtKB-KW"/>
</dbReference>
<keyword evidence="5" id="KW-0472">Membrane</keyword>
<dbReference type="InterPro" id="IPR003439">
    <property type="entry name" value="ABC_transporter-like_ATP-bd"/>
</dbReference>
<feature type="domain" description="ABC transporter" evidence="7">
    <location>
        <begin position="15"/>
        <end position="73"/>
    </location>
</feature>
<proteinExistence type="predicted"/>
<protein>
    <submittedName>
        <fullName evidence="9">Atp-binding cassette g family transporter abcg96</fullName>
    </submittedName>
</protein>
<keyword evidence="9" id="KW-0067">ATP-binding</keyword>
<evidence type="ECO:0000256" key="2">
    <source>
        <dbReference type="ARBA" id="ARBA00022448"/>
    </source>
</evidence>
<keyword evidence="10" id="KW-1185">Reference proteome</keyword>
<comment type="caution">
    <text evidence="9">The sequence shown here is derived from an EMBL/GenBank/DDBJ whole genome shotgun (WGS) entry which is preliminary data.</text>
</comment>
<evidence type="ECO:0000259" key="7">
    <source>
        <dbReference type="Pfam" id="PF00005"/>
    </source>
</evidence>
<dbReference type="InterPro" id="IPR043926">
    <property type="entry name" value="ABCG_dom"/>
</dbReference>
<evidence type="ECO:0000259" key="8">
    <source>
        <dbReference type="Pfam" id="PF19055"/>
    </source>
</evidence>
<evidence type="ECO:0000256" key="5">
    <source>
        <dbReference type="ARBA" id="ARBA00023136"/>
    </source>
</evidence>
<dbReference type="InterPro" id="IPR027417">
    <property type="entry name" value="P-loop_NTPase"/>
</dbReference>
<keyword evidence="3" id="KW-0812">Transmembrane</keyword>
<keyword evidence="9" id="KW-0547">Nucleotide-binding</keyword>
<evidence type="ECO:0000256" key="4">
    <source>
        <dbReference type="ARBA" id="ARBA00022989"/>
    </source>
</evidence>
<evidence type="ECO:0000256" key="1">
    <source>
        <dbReference type="ARBA" id="ARBA00004141"/>
    </source>
</evidence>
<dbReference type="VEuPathDB" id="ToxoDB:CSUI_011451"/>
<feature type="region of interest" description="Disordered" evidence="6">
    <location>
        <begin position="191"/>
        <end position="227"/>
    </location>
</feature>
<accession>A0A2C6KB70</accession>
<dbReference type="GO" id="GO:0016887">
    <property type="term" value="F:ATP hydrolysis activity"/>
    <property type="evidence" value="ECO:0007669"/>
    <property type="project" value="InterPro"/>
</dbReference>
<dbReference type="PANTHER" id="PTHR48041">
    <property type="entry name" value="ABC TRANSPORTER G FAMILY MEMBER 28"/>
    <property type="match status" value="1"/>
</dbReference>
<dbReference type="SUPFAM" id="SSF52540">
    <property type="entry name" value="P-loop containing nucleoside triphosphate hydrolases"/>
    <property type="match status" value="1"/>
</dbReference>
<dbReference type="OrthoDB" id="184675at2759"/>
<evidence type="ECO:0000313" key="9">
    <source>
        <dbReference type="EMBL" id="PHJ14739.1"/>
    </source>
</evidence>
<dbReference type="EMBL" id="MIGC01011872">
    <property type="protein sequence ID" value="PHJ14739.1"/>
    <property type="molecule type" value="Genomic_DNA"/>
</dbReference>
<reference evidence="9 10" key="1">
    <citation type="journal article" date="2017" name="Int. J. Parasitol.">
        <title>The genome of the protozoan parasite Cystoisospora suis and a reverse vaccinology approach to identify vaccine candidates.</title>
        <authorList>
            <person name="Palmieri N."/>
            <person name="Shrestha A."/>
            <person name="Ruttkowski B."/>
            <person name="Beck T."/>
            <person name="Vogl C."/>
            <person name="Tomley F."/>
            <person name="Blake D.P."/>
            <person name="Joachim A."/>
        </authorList>
    </citation>
    <scope>NUCLEOTIDE SEQUENCE [LARGE SCALE GENOMIC DNA]</scope>
    <source>
        <strain evidence="9 10">Wien I</strain>
    </source>
</reference>
<evidence type="ECO:0000256" key="6">
    <source>
        <dbReference type="SAM" id="MobiDB-lite"/>
    </source>
</evidence>
<gene>
    <name evidence="9" type="ORF">CSUI_011451</name>
</gene>
<dbReference type="AlphaFoldDB" id="A0A2C6KB70"/>
<dbReference type="InterPro" id="IPR050352">
    <property type="entry name" value="ABCG_transporters"/>
</dbReference>
<feature type="non-terminal residue" evidence="9">
    <location>
        <position position="227"/>
    </location>
</feature>
<keyword evidence="2" id="KW-0813">Transport</keyword>
<evidence type="ECO:0000256" key="3">
    <source>
        <dbReference type="ARBA" id="ARBA00022692"/>
    </source>
</evidence>
<keyword evidence="4" id="KW-1133">Transmembrane helix</keyword>
<dbReference type="Pfam" id="PF00005">
    <property type="entry name" value="ABC_tran"/>
    <property type="match status" value="1"/>
</dbReference>
<dbReference type="GO" id="GO:0140359">
    <property type="term" value="F:ABC-type transporter activity"/>
    <property type="evidence" value="ECO:0007669"/>
    <property type="project" value="InterPro"/>
</dbReference>
<dbReference type="RefSeq" id="XP_067916475.1">
    <property type="nucleotide sequence ID" value="XM_068071549.1"/>
</dbReference>
<organism evidence="9 10">
    <name type="scientific">Cystoisospora suis</name>
    <dbReference type="NCBI Taxonomy" id="483139"/>
    <lineage>
        <taxon>Eukaryota</taxon>
        <taxon>Sar</taxon>
        <taxon>Alveolata</taxon>
        <taxon>Apicomplexa</taxon>
        <taxon>Conoidasida</taxon>
        <taxon>Coccidia</taxon>
        <taxon>Eucoccidiorida</taxon>
        <taxon>Eimeriorina</taxon>
        <taxon>Sarcocystidae</taxon>
        <taxon>Cystoisospora</taxon>
    </lineage>
</organism>
<feature type="domain" description="ABC transporter family G" evidence="8">
    <location>
        <begin position="103"/>
        <end position="160"/>
    </location>
</feature>